<name>G5IBF9_9FIRM</name>
<keyword evidence="1" id="KW-0732">Signal</keyword>
<gene>
    <name evidence="2" type="ORF">HMPREF9473_00881</name>
</gene>
<feature type="signal peptide" evidence="1">
    <location>
        <begin position="1"/>
        <end position="23"/>
    </location>
</feature>
<evidence type="ECO:0000313" key="2">
    <source>
        <dbReference type="EMBL" id="EHI61266.1"/>
    </source>
</evidence>
<reference evidence="2 3" key="1">
    <citation type="submission" date="2011-08" db="EMBL/GenBank/DDBJ databases">
        <title>The Genome Sequence of Clostridium hathewayi WAL-18680.</title>
        <authorList>
            <consortium name="The Broad Institute Genome Sequencing Platform"/>
            <person name="Earl A."/>
            <person name="Ward D."/>
            <person name="Feldgarden M."/>
            <person name="Gevers D."/>
            <person name="Finegold S.M."/>
            <person name="Summanen P.H."/>
            <person name="Molitoris D.R."/>
            <person name="Song M."/>
            <person name="Daigneault M."/>
            <person name="Allen-Vercoe E."/>
            <person name="Young S.K."/>
            <person name="Zeng Q."/>
            <person name="Gargeya S."/>
            <person name="Fitzgerald M."/>
            <person name="Haas B."/>
            <person name="Abouelleil A."/>
            <person name="Alvarado L."/>
            <person name="Arachchi H.M."/>
            <person name="Berlin A."/>
            <person name="Brown A."/>
            <person name="Chapman S.B."/>
            <person name="Chen Z."/>
            <person name="Dunbar C."/>
            <person name="Freedman E."/>
            <person name="Gearin G."/>
            <person name="Gellesch M."/>
            <person name="Goldberg J."/>
            <person name="Griggs A."/>
            <person name="Gujja S."/>
            <person name="Heiman D."/>
            <person name="Howarth C."/>
            <person name="Larson L."/>
            <person name="Lui A."/>
            <person name="MacDonald P.J.P."/>
            <person name="Montmayeur A."/>
            <person name="Murphy C."/>
            <person name="Neiman D."/>
            <person name="Pearson M."/>
            <person name="Priest M."/>
            <person name="Roberts A."/>
            <person name="Saif S."/>
            <person name="Shea T."/>
            <person name="Shenoy N."/>
            <person name="Sisk P."/>
            <person name="Stolte C."/>
            <person name="Sykes S."/>
            <person name="Wortman J."/>
            <person name="Nusbaum C."/>
            <person name="Birren B."/>
        </authorList>
    </citation>
    <scope>NUCLEOTIDE SEQUENCE [LARGE SCALE GENOMIC DNA]</scope>
    <source>
        <strain evidence="2 3">WAL-18680</strain>
    </source>
</reference>
<dbReference type="EMBL" id="ADLN01000006">
    <property type="protein sequence ID" value="EHI61266.1"/>
    <property type="molecule type" value="Genomic_DNA"/>
</dbReference>
<evidence type="ECO:0000313" key="3">
    <source>
        <dbReference type="Proteomes" id="UP000005384"/>
    </source>
</evidence>
<dbReference type="RefSeq" id="WP_006778867.1">
    <property type="nucleotide sequence ID" value="NZ_CP040506.1"/>
</dbReference>
<dbReference type="Proteomes" id="UP000005384">
    <property type="component" value="Unassembled WGS sequence"/>
</dbReference>
<keyword evidence="3" id="KW-1185">Reference proteome</keyword>
<accession>G5IBF9</accession>
<dbReference type="OrthoDB" id="9756189at2"/>
<dbReference type="PATRIC" id="fig|742737.3.peg.878"/>
<protein>
    <recommendedName>
        <fullName evidence="4">WxL domain-containing protein</fullName>
    </recommendedName>
</protein>
<dbReference type="AlphaFoldDB" id="G5IBF9"/>
<sequence>MKRGKRAAAVALAIGLAVTGSMASLADTPGVKEVGGLGADGTTDSTLTGTINITNIQVEVPIKASFDIDPNVAITADTTIVTSTDATNTNQITGQATNYTIKNLSKVPLVVSITGIKTNDGTTDGIPELVNTMDDLTGKNVMFAVRKNGEAIKYPAAATDSTKKWMMADAIKPDSPYYVTEGGASANVLGPVGSSTADITMKLYGATGDGWRNGESFDVIPTFTIALQSASS</sequence>
<evidence type="ECO:0008006" key="4">
    <source>
        <dbReference type="Google" id="ProtNLM"/>
    </source>
</evidence>
<comment type="caution">
    <text evidence="2">The sequence shown here is derived from an EMBL/GenBank/DDBJ whole genome shotgun (WGS) entry which is preliminary data.</text>
</comment>
<proteinExistence type="predicted"/>
<dbReference type="HOGENOM" id="CLU_103710_0_0_9"/>
<evidence type="ECO:0000256" key="1">
    <source>
        <dbReference type="SAM" id="SignalP"/>
    </source>
</evidence>
<organism evidence="2 3">
    <name type="scientific">Hungatella hathewayi WAL-18680</name>
    <dbReference type="NCBI Taxonomy" id="742737"/>
    <lineage>
        <taxon>Bacteria</taxon>
        <taxon>Bacillati</taxon>
        <taxon>Bacillota</taxon>
        <taxon>Clostridia</taxon>
        <taxon>Lachnospirales</taxon>
        <taxon>Lachnospiraceae</taxon>
        <taxon>Hungatella</taxon>
    </lineage>
</organism>
<feature type="chain" id="PRO_5039706060" description="WxL domain-containing protein" evidence="1">
    <location>
        <begin position="24"/>
        <end position="232"/>
    </location>
</feature>